<dbReference type="PaxDb" id="2903-EOD29010"/>
<dbReference type="Gene3D" id="3.40.225.10">
    <property type="entry name" value="Class II aldolase/adducin N-terminal domain"/>
    <property type="match status" value="1"/>
</dbReference>
<evidence type="ECO:0000313" key="2">
    <source>
        <dbReference type="Proteomes" id="UP000013827"/>
    </source>
</evidence>
<dbReference type="InterPro" id="IPR036409">
    <property type="entry name" value="Aldolase_II/adducin_N_sf"/>
</dbReference>
<proteinExistence type="predicted"/>
<dbReference type="GeneID" id="17274555"/>
<reference evidence="1" key="2">
    <citation type="submission" date="2024-10" db="UniProtKB">
        <authorList>
            <consortium name="EnsemblProtists"/>
        </authorList>
    </citation>
    <scope>IDENTIFICATION</scope>
</reference>
<keyword evidence="2" id="KW-1185">Reference proteome</keyword>
<evidence type="ECO:0000313" key="1">
    <source>
        <dbReference type="EnsemblProtists" id="EOD29010"/>
    </source>
</evidence>
<dbReference type="HOGENOM" id="CLU_2364064_0_0_1"/>
<dbReference type="KEGG" id="ehx:EMIHUDRAFT_234210"/>
<name>A0A0D3JZS5_EMIH1</name>
<reference evidence="2" key="1">
    <citation type="journal article" date="2013" name="Nature">
        <title>Pan genome of the phytoplankton Emiliania underpins its global distribution.</title>
        <authorList>
            <person name="Read B.A."/>
            <person name="Kegel J."/>
            <person name="Klute M.J."/>
            <person name="Kuo A."/>
            <person name="Lefebvre S.C."/>
            <person name="Maumus F."/>
            <person name="Mayer C."/>
            <person name="Miller J."/>
            <person name="Monier A."/>
            <person name="Salamov A."/>
            <person name="Young J."/>
            <person name="Aguilar M."/>
            <person name="Claverie J.M."/>
            <person name="Frickenhaus S."/>
            <person name="Gonzalez K."/>
            <person name="Herman E.K."/>
            <person name="Lin Y.C."/>
            <person name="Napier J."/>
            <person name="Ogata H."/>
            <person name="Sarno A.F."/>
            <person name="Shmutz J."/>
            <person name="Schroeder D."/>
            <person name="de Vargas C."/>
            <person name="Verret F."/>
            <person name="von Dassow P."/>
            <person name="Valentin K."/>
            <person name="Van de Peer Y."/>
            <person name="Wheeler G."/>
            <person name="Dacks J.B."/>
            <person name="Delwiche C.F."/>
            <person name="Dyhrman S.T."/>
            <person name="Glockner G."/>
            <person name="John U."/>
            <person name="Richards T."/>
            <person name="Worden A.Z."/>
            <person name="Zhang X."/>
            <person name="Grigoriev I.V."/>
            <person name="Allen A.E."/>
            <person name="Bidle K."/>
            <person name="Borodovsky M."/>
            <person name="Bowler C."/>
            <person name="Brownlee C."/>
            <person name="Cock J.M."/>
            <person name="Elias M."/>
            <person name="Gladyshev V.N."/>
            <person name="Groth M."/>
            <person name="Guda C."/>
            <person name="Hadaegh A."/>
            <person name="Iglesias-Rodriguez M.D."/>
            <person name="Jenkins J."/>
            <person name="Jones B.M."/>
            <person name="Lawson T."/>
            <person name="Leese F."/>
            <person name="Lindquist E."/>
            <person name="Lobanov A."/>
            <person name="Lomsadze A."/>
            <person name="Malik S.B."/>
            <person name="Marsh M.E."/>
            <person name="Mackinder L."/>
            <person name="Mock T."/>
            <person name="Mueller-Roeber B."/>
            <person name="Pagarete A."/>
            <person name="Parker M."/>
            <person name="Probert I."/>
            <person name="Quesneville H."/>
            <person name="Raines C."/>
            <person name="Rensing S.A."/>
            <person name="Riano-Pachon D.M."/>
            <person name="Richier S."/>
            <person name="Rokitta S."/>
            <person name="Shiraiwa Y."/>
            <person name="Soanes D.M."/>
            <person name="van der Giezen M."/>
            <person name="Wahlund T.M."/>
            <person name="Williams B."/>
            <person name="Wilson W."/>
            <person name="Wolfe G."/>
            <person name="Wurch L.L."/>
        </authorList>
    </citation>
    <scope>NUCLEOTIDE SEQUENCE</scope>
</reference>
<dbReference type="Proteomes" id="UP000013827">
    <property type="component" value="Unassembled WGS sequence"/>
</dbReference>
<dbReference type="RefSeq" id="XP_005781439.1">
    <property type="nucleotide sequence ID" value="XM_005781382.1"/>
</dbReference>
<protein>
    <submittedName>
        <fullName evidence="1">Uncharacterized protein</fullName>
    </submittedName>
</protein>
<dbReference type="EnsemblProtists" id="EOD29010">
    <property type="protein sequence ID" value="EOD29010"/>
    <property type="gene ID" value="EMIHUDRAFT_234210"/>
</dbReference>
<sequence>MLANMDGPETVRLFGGKKIMLQKWPGMFVAGESLGECFYLALSIDRACHAQRALLQTGRPYHSPTGEEVARWSRAYVDDPFYGGYDGERIWPSMVRKVERLQPDFAL</sequence>
<dbReference type="SUPFAM" id="SSF53639">
    <property type="entry name" value="AraD/HMP-PK domain-like"/>
    <property type="match status" value="1"/>
</dbReference>
<accession>A0A0D3JZS5</accession>
<organism evidence="1 2">
    <name type="scientific">Emiliania huxleyi (strain CCMP1516)</name>
    <dbReference type="NCBI Taxonomy" id="280463"/>
    <lineage>
        <taxon>Eukaryota</taxon>
        <taxon>Haptista</taxon>
        <taxon>Haptophyta</taxon>
        <taxon>Prymnesiophyceae</taxon>
        <taxon>Isochrysidales</taxon>
        <taxon>Noelaerhabdaceae</taxon>
        <taxon>Emiliania</taxon>
    </lineage>
</organism>
<dbReference type="AlphaFoldDB" id="A0A0D3JZS5"/>